<feature type="region of interest" description="Disordered" evidence="1">
    <location>
        <begin position="181"/>
        <end position="208"/>
    </location>
</feature>
<dbReference type="OrthoDB" id="2745559at2759"/>
<organism evidence="2 3">
    <name type="scientific">Ganoderma sinense ZZ0214-1</name>
    <dbReference type="NCBI Taxonomy" id="1077348"/>
    <lineage>
        <taxon>Eukaryota</taxon>
        <taxon>Fungi</taxon>
        <taxon>Dikarya</taxon>
        <taxon>Basidiomycota</taxon>
        <taxon>Agaricomycotina</taxon>
        <taxon>Agaricomycetes</taxon>
        <taxon>Polyporales</taxon>
        <taxon>Polyporaceae</taxon>
        <taxon>Ganoderma</taxon>
    </lineage>
</organism>
<keyword evidence="3" id="KW-1185">Reference proteome</keyword>
<evidence type="ECO:0000256" key="1">
    <source>
        <dbReference type="SAM" id="MobiDB-lite"/>
    </source>
</evidence>
<feature type="compositionally biased region" description="Polar residues" evidence="1">
    <location>
        <begin position="182"/>
        <end position="195"/>
    </location>
</feature>
<dbReference type="AlphaFoldDB" id="A0A2G8RT99"/>
<evidence type="ECO:0000313" key="2">
    <source>
        <dbReference type="EMBL" id="PIL24745.1"/>
    </source>
</evidence>
<evidence type="ECO:0008006" key="4">
    <source>
        <dbReference type="Google" id="ProtNLM"/>
    </source>
</evidence>
<reference evidence="2 3" key="1">
    <citation type="journal article" date="2015" name="Sci. Rep.">
        <title>Chromosome-level genome map provides insights into diverse defense mechanisms in the medicinal fungus Ganoderma sinense.</title>
        <authorList>
            <person name="Zhu Y."/>
            <person name="Xu J."/>
            <person name="Sun C."/>
            <person name="Zhou S."/>
            <person name="Xu H."/>
            <person name="Nelson D.R."/>
            <person name="Qian J."/>
            <person name="Song J."/>
            <person name="Luo H."/>
            <person name="Xiang L."/>
            <person name="Li Y."/>
            <person name="Xu Z."/>
            <person name="Ji A."/>
            <person name="Wang L."/>
            <person name="Lu S."/>
            <person name="Hayward A."/>
            <person name="Sun W."/>
            <person name="Li X."/>
            <person name="Schwartz D.C."/>
            <person name="Wang Y."/>
            <person name="Chen S."/>
        </authorList>
    </citation>
    <scope>NUCLEOTIDE SEQUENCE [LARGE SCALE GENOMIC DNA]</scope>
    <source>
        <strain evidence="2 3">ZZ0214-1</strain>
    </source>
</reference>
<accession>A0A2G8RT99</accession>
<protein>
    <recommendedName>
        <fullName evidence="4">RNase H type-1 domain-containing protein</fullName>
    </recommendedName>
</protein>
<comment type="caution">
    <text evidence="2">The sequence shown here is derived from an EMBL/GenBank/DDBJ whole genome shotgun (WGS) entry which is preliminary data.</text>
</comment>
<name>A0A2G8RT99_9APHY</name>
<evidence type="ECO:0000313" key="3">
    <source>
        <dbReference type="Proteomes" id="UP000230002"/>
    </source>
</evidence>
<proteinExistence type="predicted"/>
<gene>
    <name evidence="2" type="ORF">GSI_12631</name>
</gene>
<dbReference type="EMBL" id="AYKW01000056">
    <property type="protein sequence ID" value="PIL24745.1"/>
    <property type="molecule type" value="Genomic_DNA"/>
</dbReference>
<dbReference type="STRING" id="1077348.A0A2G8RT99"/>
<sequence>MTAHADVLPFPLIVDKLCHRATVRLCTLAPPHPLVPHIRRAAARYVKRHRSQLHELLNAYVAPDTPVRIEKLRPARYHPNSTPAASALTFDNKDRALDEDEKWMREHKVSVYSDGSEKDNKVGAAAVLVRRDKPYRRTLRYHLGPSSEYGIYEAEIAGAIMGTELLRTEREVVDGPSVALDNKSSIDASQQISTRPHQEKPPIIFDTI</sequence>
<dbReference type="Proteomes" id="UP000230002">
    <property type="component" value="Unassembled WGS sequence"/>
</dbReference>